<dbReference type="Gramene" id="Mp6g09600.1">
    <property type="protein sequence ID" value="Mp6g09600.1.cds1"/>
    <property type="gene ID" value="Mp6g09600"/>
</dbReference>
<evidence type="ECO:0000313" key="2">
    <source>
        <dbReference type="Proteomes" id="UP000244005"/>
    </source>
</evidence>
<protein>
    <submittedName>
        <fullName evidence="1">Uncharacterized protein</fullName>
    </submittedName>
</protein>
<dbReference type="EMBL" id="KZ772688">
    <property type="protein sequence ID" value="PTQ44918.1"/>
    <property type="molecule type" value="Genomic_DNA"/>
</dbReference>
<organism evidence="1 2">
    <name type="scientific">Marchantia polymorpha</name>
    <name type="common">Common liverwort</name>
    <name type="synonym">Marchantia aquatica</name>
    <dbReference type="NCBI Taxonomy" id="3197"/>
    <lineage>
        <taxon>Eukaryota</taxon>
        <taxon>Viridiplantae</taxon>
        <taxon>Streptophyta</taxon>
        <taxon>Embryophyta</taxon>
        <taxon>Marchantiophyta</taxon>
        <taxon>Marchantiopsida</taxon>
        <taxon>Marchantiidae</taxon>
        <taxon>Marchantiales</taxon>
        <taxon>Marchantiaceae</taxon>
        <taxon>Marchantia</taxon>
    </lineage>
</organism>
<accession>A0A2R6XFN5</accession>
<reference evidence="2" key="1">
    <citation type="journal article" date="2017" name="Cell">
        <title>Insights into land plant evolution garnered from the Marchantia polymorpha genome.</title>
        <authorList>
            <person name="Bowman J.L."/>
            <person name="Kohchi T."/>
            <person name="Yamato K.T."/>
            <person name="Jenkins J."/>
            <person name="Shu S."/>
            <person name="Ishizaki K."/>
            <person name="Yamaoka S."/>
            <person name="Nishihama R."/>
            <person name="Nakamura Y."/>
            <person name="Berger F."/>
            <person name="Adam C."/>
            <person name="Aki S.S."/>
            <person name="Althoff F."/>
            <person name="Araki T."/>
            <person name="Arteaga-Vazquez M.A."/>
            <person name="Balasubrmanian S."/>
            <person name="Barry K."/>
            <person name="Bauer D."/>
            <person name="Boehm C.R."/>
            <person name="Briginshaw L."/>
            <person name="Caballero-Perez J."/>
            <person name="Catarino B."/>
            <person name="Chen F."/>
            <person name="Chiyoda S."/>
            <person name="Chovatia M."/>
            <person name="Davies K.M."/>
            <person name="Delmans M."/>
            <person name="Demura T."/>
            <person name="Dierschke T."/>
            <person name="Dolan L."/>
            <person name="Dorantes-Acosta A.E."/>
            <person name="Eklund D.M."/>
            <person name="Florent S.N."/>
            <person name="Flores-Sandoval E."/>
            <person name="Fujiyama A."/>
            <person name="Fukuzawa H."/>
            <person name="Galik B."/>
            <person name="Grimanelli D."/>
            <person name="Grimwood J."/>
            <person name="Grossniklaus U."/>
            <person name="Hamada T."/>
            <person name="Haseloff J."/>
            <person name="Hetherington A.J."/>
            <person name="Higo A."/>
            <person name="Hirakawa Y."/>
            <person name="Hundley H.N."/>
            <person name="Ikeda Y."/>
            <person name="Inoue K."/>
            <person name="Inoue S.I."/>
            <person name="Ishida S."/>
            <person name="Jia Q."/>
            <person name="Kakita M."/>
            <person name="Kanazawa T."/>
            <person name="Kawai Y."/>
            <person name="Kawashima T."/>
            <person name="Kennedy M."/>
            <person name="Kinose K."/>
            <person name="Kinoshita T."/>
            <person name="Kohara Y."/>
            <person name="Koide E."/>
            <person name="Komatsu K."/>
            <person name="Kopischke S."/>
            <person name="Kubo M."/>
            <person name="Kyozuka J."/>
            <person name="Lagercrantz U."/>
            <person name="Lin S.S."/>
            <person name="Lindquist E."/>
            <person name="Lipzen A.M."/>
            <person name="Lu C.W."/>
            <person name="De Luna E."/>
            <person name="Martienssen R.A."/>
            <person name="Minamino N."/>
            <person name="Mizutani M."/>
            <person name="Mizutani M."/>
            <person name="Mochizuki N."/>
            <person name="Monte I."/>
            <person name="Mosher R."/>
            <person name="Nagasaki H."/>
            <person name="Nakagami H."/>
            <person name="Naramoto S."/>
            <person name="Nishitani K."/>
            <person name="Ohtani M."/>
            <person name="Okamoto T."/>
            <person name="Okumura M."/>
            <person name="Phillips J."/>
            <person name="Pollak B."/>
            <person name="Reinders A."/>
            <person name="Rovekamp M."/>
            <person name="Sano R."/>
            <person name="Sawa S."/>
            <person name="Schmid M.W."/>
            <person name="Shirakawa M."/>
            <person name="Solano R."/>
            <person name="Spunde A."/>
            <person name="Suetsugu N."/>
            <person name="Sugano S."/>
            <person name="Sugiyama A."/>
            <person name="Sun R."/>
            <person name="Suzuki Y."/>
            <person name="Takenaka M."/>
            <person name="Takezawa D."/>
            <person name="Tomogane H."/>
            <person name="Tsuzuki M."/>
            <person name="Ueda T."/>
            <person name="Umeda M."/>
            <person name="Ward J.M."/>
            <person name="Watanabe Y."/>
            <person name="Yazaki K."/>
            <person name="Yokoyama R."/>
            <person name="Yoshitake Y."/>
            <person name="Yotsui I."/>
            <person name="Zachgo S."/>
            <person name="Schmutz J."/>
        </authorList>
    </citation>
    <scope>NUCLEOTIDE SEQUENCE [LARGE SCALE GENOMIC DNA]</scope>
    <source>
        <strain evidence="2">Tak-1</strain>
    </source>
</reference>
<sequence length="74" mass="7690">MSSSVSYLIGSAPAPAKVTEGSARLAPAGFFCFSSPAPCRRHPITSSTLPLVSLGITIPVQAQIWLSLQRASFG</sequence>
<gene>
    <name evidence="1" type="ORF">MARPO_0016s0004</name>
</gene>
<evidence type="ECO:0000313" key="1">
    <source>
        <dbReference type="EMBL" id="PTQ44918.1"/>
    </source>
</evidence>
<keyword evidence="2" id="KW-1185">Reference proteome</keyword>
<proteinExistence type="predicted"/>
<dbReference type="AlphaFoldDB" id="A0A2R6XFN5"/>
<dbReference type="Proteomes" id="UP000244005">
    <property type="component" value="Unassembled WGS sequence"/>
</dbReference>
<name>A0A2R6XFN5_MARPO</name>